<reference evidence="3 4" key="1">
    <citation type="journal article" date="2015" name="Genome Biol. Evol.">
        <title>Comparative Genomics of a Bacterivorous Green Alga Reveals Evolutionary Causalities and Consequences of Phago-Mixotrophic Mode of Nutrition.</title>
        <authorList>
            <person name="Burns J.A."/>
            <person name="Paasch A."/>
            <person name="Narechania A."/>
            <person name="Kim E."/>
        </authorList>
    </citation>
    <scope>NUCLEOTIDE SEQUENCE [LARGE SCALE GENOMIC DNA]</scope>
    <source>
        <strain evidence="3 4">PLY_AMNH</strain>
    </source>
</reference>
<dbReference type="SUPFAM" id="SSF58113">
    <property type="entry name" value="Apolipoprotein A-I"/>
    <property type="match status" value="1"/>
</dbReference>
<feature type="region of interest" description="Disordered" evidence="2">
    <location>
        <begin position="687"/>
        <end position="723"/>
    </location>
</feature>
<keyword evidence="1" id="KW-0175">Coiled coil</keyword>
<keyword evidence="4" id="KW-1185">Reference proteome</keyword>
<feature type="coiled-coil region" evidence="1">
    <location>
        <begin position="360"/>
        <end position="387"/>
    </location>
</feature>
<feature type="compositionally biased region" description="Basic and acidic residues" evidence="2">
    <location>
        <begin position="708"/>
        <end position="723"/>
    </location>
</feature>
<evidence type="ECO:0000256" key="2">
    <source>
        <dbReference type="SAM" id="MobiDB-lite"/>
    </source>
</evidence>
<feature type="compositionally biased region" description="Polar residues" evidence="2">
    <location>
        <begin position="689"/>
        <end position="705"/>
    </location>
</feature>
<feature type="region of interest" description="Disordered" evidence="2">
    <location>
        <begin position="15"/>
        <end position="47"/>
    </location>
</feature>
<protein>
    <submittedName>
        <fullName evidence="3">Uncharacterized protein</fullName>
    </submittedName>
</protein>
<feature type="coiled-coil region" evidence="1">
    <location>
        <begin position="213"/>
        <end position="332"/>
    </location>
</feature>
<name>A0AAE0KXW6_9CHLO</name>
<evidence type="ECO:0000313" key="4">
    <source>
        <dbReference type="Proteomes" id="UP001190700"/>
    </source>
</evidence>
<dbReference type="AlphaFoldDB" id="A0AAE0KXW6"/>
<organism evidence="3 4">
    <name type="scientific">Cymbomonas tetramitiformis</name>
    <dbReference type="NCBI Taxonomy" id="36881"/>
    <lineage>
        <taxon>Eukaryota</taxon>
        <taxon>Viridiplantae</taxon>
        <taxon>Chlorophyta</taxon>
        <taxon>Pyramimonadophyceae</taxon>
        <taxon>Pyramimonadales</taxon>
        <taxon>Pyramimonadaceae</taxon>
        <taxon>Cymbomonas</taxon>
    </lineage>
</organism>
<dbReference type="Proteomes" id="UP001190700">
    <property type="component" value="Unassembled WGS sequence"/>
</dbReference>
<dbReference type="Gene3D" id="1.20.120.20">
    <property type="entry name" value="Apolipoprotein"/>
    <property type="match status" value="2"/>
</dbReference>
<evidence type="ECO:0000256" key="1">
    <source>
        <dbReference type="SAM" id="Coils"/>
    </source>
</evidence>
<evidence type="ECO:0000313" key="3">
    <source>
        <dbReference type="EMBL" id="KAK3264707.1"/>
    </source>
</evidence>
<feature type="compositionally biased region" description="Low complexity" evidence="2">
    <location>
        <begin position="25"/>
        <end position="46"/>
    </location>
</feature>
<dbReference type="EMBL" id="LGRX02014397">
    <property type="protein sequence ID" value="KAK3264707.1"/>
    <property type="molecule type" value="Genomic_DNA"/>
</dbReference>
<comment type="caution">
    <text evidence="3">The sequence shown here is derived from an EMBL/GenBank/DDBJ whole genome shotgun (WGS) entry which is preliminary data.</text>
</comment>
<sequence length="922" mass="103352">MQDDDPTVQLERLMSTGITAGMQGSTTKTPVPSTATPASQTSSPSVYANSDVNLDIDLVEGRNDWLNIQPIIRLGLNALAQKLERHLDVAAETERMVHTKAPIADLQMLASQFRALESHMDTQMDAKVDARNFERRAQETWLELEQRLEALSRDGQHALDSRVSPLENKLNTEAKLVEDMRISIVTMKTSIAEGVADASKRTAESDFQLKGEAEKLAAALRAERQDREKLSMQMDLLQNEFNSLKSEASRQTHTLAQVERGLEGQAGRVGAVERGLAEQLENAARAEREKTGQTGRLERELEAHALKTAGHLERLERDLHTHQNAATEKESSNARELTAAVAGVRDELSRRCDTLTADLAAGREDTKENLRRDISELSAELNGVRDGLGARTAALATDLAATRDDLSHQCAELGRQAAERAHRLADTEEAGTERLAQVVQELSRELENRATEAMQHVMLVDVQVIDLRRRLDDETTGLSQRLDDESSRMSQQVDKSAVELSRRLDAQGGSLVQQLEHSMDEISKRLEWETTTLSQRLEHEMVGLSARVDGEHTARMTLMEQQEKLQQGFRADIEGLERDLREVMLQLTPLATHSNDVQKLTRMVNVVEDQVKDGRATLERVVSQLEEDLTRARKQQEEVHELMFSDLQKAKTKAEQLAAAQEAARFSQEEVQRAVEEVRSQISRAHTALDQSHQKLSQLRSNQEDLQTELRRSTDASERQEGVQEEMQVAHELHEAMIRKLQTQQARTLLSSSPLPHPPMGPISSPWRVAHAEASLGLAPQKEEVHMLMHHRSLENKSRAEELQLSLQTSMRESMREGQSRAEELGAQGAVRTMAELSQSIESELAKRPTWDDMHIRLSKKADWEAVRKSLDTKSDTMQVQLSSAPLKARRHRCVRCAQADGSPHVQDVASHKLTGARMSRM</sequence>
<proteinExistence type="predicted"/>
<gene>
    <name evidence="3" type="ORF">CYMTET_26570</name>
</gene>
<accession>A0AAE0KXW6</accession>